<accession>T1EZX9</accession>
<dbReference type="EMBL" id="KB095905">
    <property type="protein sequence ID" value="ESO10059.1"/>
    <property type="molecule type" value="Genomic_DNA"/>
</dbReference>
<name>T1EZX9_HELRO</name>
<dbReference type="GO" id="GO:0006357">
    <property type="term" value="P:regulation of transcription by RNA polymerase II"/>
    <property type="evidence" value="ECO:0007669"/>
    <property type="project" value="InterPro"/>
</dbReference>
<evidence type="ECO:0000313" key="4">
    <source>
        <dbReference type="EnsemblMetazoa" id="HelroP167905"/>
    </source>
</evidence>
<dbReference type="RefSeq" id="XP_009011873.1">
    <property type="nucleotide sequence ID" value="XM_009013625.1"/>
</dbReference>
<protein>
    <submittedName>
        <fullName evidence="3 4">Uncharacterized protein</fullName>
    </submittedName>
</protein>
<dbReference type="Proteomes" id="UP000015101">
    <property type="component" value="Unassembled WGS sequence"/>
</dbReference>
<reference evidence="5" key="1">
    <citation type="submission" date="2012-12" db="EMBL/GenBank/DDBJ databases">
        <authorList>
            <person name="Hellsten U."/>
            <person name="Grimwood J."/>
            <person name="Chapman J.A."/>
            <person name="Shapiro H."/>
            <person name="Aerts A."/>
            <person name="Otillar R.P."/>
            <person name="Terry A.Y."/>
            <person name="Boore J.L."/>
            <person name="Simakov O."/>
            <person name="Marletaz F."/>
            <person name="Cho S.-J."/>
            <person name="Edsinger-Gonzales E."/>
            <person name="Havlak P."/>
            <person name="Kuo D.-H."/>
            <person name="Larsson T."/>
            <person name="Lv J."/>
            <person name="Arendt D."/>
            <person name="Savage R."/>
            <person name="Osoegawa K."/>
            <person name="de Jong P."/>
            <person name="Lindberg D.R."/>
            <person name="Seaver E.C."/>
            <person name="Weisblat D.A."/>
            <person name="Putnam N.H."/>
            <person name="Grigoriev I.V."/>
            <person name="Rokhsar D.S."/>
        </authorList>
    </citation>
    <scope>NUCLEOTIDE SEQUENCE</scope>
</reference>
<dbReference type="InterPro" id="IPR000580">
    <property type="entry name" value="TSC22/Bun"/>
</dbReference>
<dbReference type="HOGENOM" id="CLU_597549_0_0_1"/>
<dbReference type="GeneID" id="20202129"/>
<keyword evidence="5" id="KW-1185">Reference proteome</keyword>
<dbReference type="EMBL" id="AMQM01002863">
    <property type="status" value="NOT_ANNOTATED_CDS"/>
    <property type="molecule type" value="Genomic_DNA"/>
</dbReference>
<gene>
    <name evidence="4" type="primary">20202129</name>
    <name evidence="3" type="ORF">HELRODRAFT_167905</name>
</gene>
<dbReference type="AlphaFoldDB" id="T1EZX9"/>
<dbReference type="KEGG" id="hro:HELRODRAFT_167905"/>
<dbReference type="SUPFAM" id="SSF58026">
    <property type="entry name" value="Delta-sleep-inducing peptide immunoreactive peptide"/>
    <property type="match status" value="1"/>
</dbReference>
<dbReference type="EnsemblMetazoa" id="HelroT167905">
    <property type="protein sequence ID" value="HelroP167905"/>
    <property type="gene ID" value="HelroG167905"/>
</dbReference>
<organism evidence="4 5">
    <name type="scientific">Helobdella robusta</name>
    <name type="common">Californian leech</name>
    <dbReference type="NCBI Taxonomy" id="6412"/>
    <lineage>
        <taxon>Eukaryota</taxon>
        <taxon>Metazoa</taxon>
        <taxon>Spiralia</taxon>
        <taxon>Lophotrochozoa</taxon>
        <taxon>Annelida</taxon>
        <taxon>Clitellata</taxon>
        <taxon>Hirudinea</taxon>
        <taxon>Rhynchobdellida</taxon>
        <taxon>Glossiphoniidae</taxon>
        <taxon>Helobdella</taxon>
    </lineage>
</organism>
<feature type="region of interest" description="Disordered" evidence="2">
    <location>
        <begin position="32"/>
        <end position="52"/>
    </location>
</feature>
<proteinExistence type="predicted"/>
<evidence type="ECO:0000256" key="1">
    <source>
        <dbReference type="SAM" id="Coils"/>
    </source>
</evidence>
<dbReference type="CTD" id="20202129"/>
<evidence type="ECO:0000256" key="2">
    <source>
        <dbReference type="SAM" id="MobiDB-lite"/>
    </source>
</evidence>
<feature type="coiled-coil region" evidence="1">
    <location>
        <begin position="393"/>
        <end position="427"/>
    </location>
</feature>
<evidence type="ECO:0000313" key="5">
    <source>
        <dbReference type="Proteomes" id="UP000015101"/>
    </source>
</evidence>
<dbReference type="InParanoid" id="T1EZX9"/>
<dbReference type="Gene3D" id="1.20.5.490">
    <property type="entry name" value="Single helix bin"/>
    <property type="match status" value="1"/>
</dbReference>
<sequence>MSAGVAKVIQHPTLNKNRKSCFEITNVAFQSHSDDESGDDNVSSSYTDFEEDKDSNGFNCSMIVPGKNKNDHHMISSASTNDVQTKCKSRFKIFKFKAARGRWKCFDFADNDSFHASYSVANLSEGLFENTTEWINTNGSSKSSASNININKTILSTSLNCQQVSCTPPLQSQNLNEAKIITVAPIETRKDLVDHSNSGLNFPNPSYKLLHPILNDDTHLPYNSFSLNCSSVQVLNNAIQVQINDITLQNNVIQNENILGTSLVNNVVIPNDSFTLPVINSECQMVNVVNPSIIDMPSTSSDILNDCINQNIEYLNPLLCSNASNELNNPHYIDYATPLICSDISNDRNNQNVNQNELLVDVETPVQCEISEKISQALDLAKEHLIITTNETVENLRLEITNLLSTIHLLQEENRQLRCSSNQVQQQPESQQTLPTSPVSVLTDEHVPVGDLIDLSDL</sequence>
<evidence type="ECO:0000313" key="3">
    <source>
        <dbReference type="EMBL" id="ESO10059.1"/>
    </source>
</evidence>
<dbReference type="OrthoDB" id="8961796at2759"/>
<reference evidence="4" key="3">
    <citation type="submission" date="2015-06" db="UniProtKB">
        <authorList>
            <consortium name="EnsemblMetazoa"/>
        </authorList>
    </citation>
    <scope>IDENTIFICATION</scope>
</reference>
<keyword evidence="1" id="KW-0175">Coiled coil</keyword>
<dbReference type="Pfam" id="PF01166">
    <property type="entry name" value="TSC22"/>
    <property type="match status" value="1"/>
</dbReference>
<reference evidence="3 5" key="2">
    <citation type="journal article" date="2013" name="Nature">
        <title>Insights into bilaterian evolution from three spiralian genomes.</title>
        <authorList>
            <person name="Simakov O."/>
            <person name="Marletaz F."/>
            <person name="Cho S.J."/>
            <person name="Edsinger-Gonzales E."/>
            <person name="Havlak P."/>
            <person name="Hellsten U."/>
            <person name="Kuo D.H."/>
            <person name="Larsson T."/>
            <person name="Lv J."/>
            <person name="Arendt D."/>
            <person name="Savage R."/>
            <person name="Osoegawa K."/>
            <person name="de Jong P."/>
            <person name="Grimwood J."/>
            <person name="Chapman J.A."/>
            <person name="Shapiro H."/>
            <person name="Aerts A."/>
            <person name="Otillar R.P."/>
            <person name="Terry A.Y."/>
            <person name="Boore J.L."/>
            <person name="Grigoriev I.V."/>
            <person name="Lindberg D.R."/>
            <person name="Seaver E.C."/>
            <person name="Weisblat D.A."/>
            <person name="Putnam N.H."/>
            <person name="Rokhsar D.S."/>
        </authorList>
    </citation>
    <scope>NUCLEOTIDE SEQUENCE</scope>
</reference>